<evidence type="ECO:0000256" key="4">
    <source>
        <dbReference type="ARBA" id="ARBA00012267"/>
    </source>
</evidence>
<dbReference type="RefSeq" id="WP_209651384.1">
    <property type="nucleotide sequence ID" value="NZ_JBEPNV010000003.1"/>
</dbReference>
<dbReference type="Pfam" id="PF02668">
    <property type="entry name" value="TauD"/>
    <property type="match status" value="1"/>
</dbReference>
<dbReference type="Gene3D" id="3.60.130.10">
    <property type="entry name" value="Clavaminate synthase-like"/>
    <property type="match status" value="1"/>
</dbReference>
<proteinExistence type="inferred from homology"/>
<evidence type="ECO:0000313" key="17">
    <source>
        <dbReference type="Proteomes" id="UP001549119"/>
    </source>
</evidence>
<keyword evidence="6 16" id="KW-0223">Dioxygenase</keyword>
<evidence type="ECO:0000256" key="2">
    <source>
        <dbReference type="ARBA" id="ARBA00001961"/>
    </source>
</evidence>
<evidence type="ECO:0000256" key="11">
    <source>
        <dbReference type="ARBA" id="ARBA00032283"/>
    </source>
</evidence>
<evidence type="ECO:0000256" key="6">
    <source>
        <dbReference type="ARBA" id="ARBA00022964"/>
    </source>
</evidence>
<dbReference type="GO" id="GO:0008336">
    <property type="term" value="F:gamma-butyrobetaine dioxygenase activity"/>
    <property type="evidence" value="ECO:0007669"/>
    <property type="project" value="UniProtKB-EC"/>
</dbReference>
<name>A0ABV2NT96_9HYPH</name>
<sequence length="385" mass="44377">MIKSETDHLSIEWQDGQLSRYHWVWLRDNCHSDVLFNASCNQKYYDTAFIPLDVVPTSTTIKDGDLHITWSDNHSSVYDLEWLRANDYSRNTAAYDIPAGPSWKPWTDDLPSSMAAFDQSAVMNDRGALKNLLEHLFEHGIVVAKAGSAGGIKFEDLVRRISGFLQPSYFGDYFDLKTKPDDQTDSISFSTKELHLHTDIPYYSNPPEFQFLFGLDVSDGCAENNFGNTRFIDGLEAANSFQKSEKNLYEVLCNEEVIYIAEYPEAQKLFVNSTPIIKRNAENQITGLINNPSKMFFKNTKFNEMPRLYEAYSKFKKSLLTKSPYYTHKWHQDDLLIWDNRRIFHGRDAFNSGTHTRILRGGYFGKNELEAKLYYASKKEETSNA</sequence>
<comment type="cofactor">
    <cofactor evidence="2">
        <name>L-ascorbate</name>
        <dbReference type="ChEBI" id="CHEBI:38290"/>
    </cofactor>
</comment>
<evidence type="ECO:0000256" key="1">
    <source>
        <dbReference type="ARBA" id="ARBA00001954"/>
    </source>
</evidence>
<evidence type="ECO:0000256" key="5">
    <source>
        <dbReference type="ARBA" id="ARBA00022723"/>
    </source>
</evidence>
<keyword evidence="17" id="KW-1185">Reference proteome</keyword>
<evidence type="ECO:0000256" key="7">
    <source>
        <dbReference type="ARBA" id="ARBA00023002"/>
    </source>
</evidence>
<dbReference type="InterPro" id="IPR042098">
    <property type="entry name" value="TauD-like_sf"/>
</dbReference>
<evidence type="ECO:0000256" key="13">
    <source>
        <dbReference type="ARBA" id="ARBA00049334"/>
    </source>
</evidence>
<protein>
    <recommendedName>
        <fullName evidence="4">trimethyllysine dioxygenase</fullName>
        <ecNumber evidence="4">1.14.11.8</ecNumber>
    </recommendedName>
    <alternativeName>
        <fullName evidence="10">Epsilon-trimethyllysine 2-oxoglutarate dioxygenase</fullName>
    </alternativeName>
    <alternativeName>
        <fullName evidence="9">TML hydroxylase</fullName>
    </alternativeName>
    <alternativeName>
        <fullName evidence="11">TML-alpha-ketoglutarate dioxygenase</fullName>
    </alternativeName>
</protein>
<gene>
    <name evidence="16" type="ORF">ABIC20_007141</name>
</gene>
<dbReference type="Pfam" id="PF06155">
    <property type="entry name" value="GBBH-like_N"/>
    <property type="match status" value="1"/>
</dbReference>
<dbReference type="InterPro" id="IPR050411">
    <property type="entry name" value="AlphaKG_dependent_hydroxylases"/>
</dbReference>
<keyword evidence="8" id="KW-0408">Iron</keyword>
<comment type="similarity">
    <text evidence="3">Belongs to the gamma-BBH/TMLD family.</text>
</comment>
<feature type="domain" description="TauD/TfdA-like" evidence="14">
    <location>
        <begin position="117"/>
        <end position="362"/>
    </location>
</feature>
<feature type="domain" description="Gamma-butyrobetaine hydroxylase-like N-terminal" evidence="15">
    <location>
        <begin position="3"/>
        <end position="84"/>
    </location>
</feature>
<comment type="function">
    <text evidence="12">Converts trimethyllysine (TML) into hydroxytrimethyllysine (HTML).</text>
</comment>
<organism evidence="16 17">
    <name type="scientific">Methylobacterium radiotolerans</name>
    <dbReference type="NCBI Taxonomy" id="31998"/>
    <lineage>
        <taxon>Bacteria</taxon>
        <taxon>Pseudomonadati</taxon>
        <taxon>Pseudomonadota</taxon>
        <taxon>Alphaproteobacteria</taxon>
        <taxon>Hyphomicrobiales</taxon>
        <taxon>Methylobacteriaceae</taxon>
        <taxon>Methylobacterium</taxon>
    </lineage>
</organism>
<dbReference type="EMBL" id="JBEPNW010000005">
    <property type="protein sequence ID" value="MET3869756.1"/>
    <property type="molecule type" value="Genomic_DNA"/>
</dbReference>
<comment type="caution">
    <text evidence="16">The sequence shown here is derived from an EMBL/GenBank/DDBJ whole genome shotgun (WGS) entry which is preliminary data.</text>
</comment>
<dbReference type="Gene3D" id="3.30.2020.30">
    <property type="match status" value="1"/>
</dbReference>
<dbReference type="InterPro" id="IPR010376">
    <property type="entry name" value="GBBH-like_N"/>
</dbReference>
<dbReference type="InterPro" id="IPR038492">
    <property type="entry name" value="GBBH-like_N_sf"/>
</dbReference>
<evidence type="ECO:0000259" key="15">
    <source>
        <dbReference type="Pfam" id="PF06155"/>
    </source>
</evidence>
<comment type="cofactor">
    <cofactor evidence="1">
        <name>Fe(2+)</name>
        <dbReference type="ChEBI" id="CHEBI:29033"/>
    </cofactor>
</comment>
<dbReference type="PANTHER" id="PTHR10696">
    <property type="entry name" value="GAMMA-BUTYROBETAINE HYDROXYLASE-RELATED"/>
    <property type="match status" value="1"/>
</dbReference>
<evidence type="ECO:0000256" key="3">
    <source>
        <dbReference type="ARBA" id="ARBA00008654"/>
    </source>
</evidence>
<evidence type="ECO:0000259" key="14">
    <source>
        <dbReference type="Pfam" id="PF02668"/>
    </source>
</evidence>
<dbReference type="InterPro" id="IPR003819">
    <property type="entry name" value="TauD/TfdA-like"/>
</dbReference>
<evidence type="ECO:0000256" key="9">
    <source>
        <dbReference type="ARBA" id="ARBA00030363"/>
    </source>
</evidence>
<keyword evidence="7 16" id="KW-0560">Oxidoreductase</keyword>
<dbReference type="EC" id="1.14.11.8" evidence="4"/>
<comment type="catalytic activity">
    <reaction evidence="13">
        <text>N(6),N(6),N(6)-trimethyl-L-lysine + 2-oxoglutarate + O2 = (3S)-3-hydroxy-N(6),N(6),N(6)-trimethyl-L-lysine + succinate + CO2</text>
        <dbReference type="Rhea" id="RHEA:14181"/>
        <dbReference type="ChEBI" id="CHEBI:15379"/>
        <dbReference type="ChEBI" id="CHEBI:16526"/>
        <dbReference type="ChEBI" id="CHEBI:16810"/>
        <dbReference type="ChEBI" id="CHEBI:30031"/>
        <dbReference type="ChEBI" id="CHEBI:58100"/>
        <dbReference type="ChEBI" id="CHEBI:141499"/>
        <dbReference type="EC" id="1.14.11.8"/>
    </reaction>
</comment>
<evidence type="ECO:0000313" key="16">
    <source>
        <dbReference type="EMBL" id="MET3869756.1"/>
    </source>
</evidence>
<evidence type="ECO:0000256" key="12">
    <source>
        <dbReference type="ARBA" id="ARBA00046008"/>
    </source>
</evidence>
<dbReference type="Proteomes" id="UP001549119">
    <property type="component" value="Unassembled WGS sequence"/>
</dbReference>
<dbReference type="PANTHER" id="PTHR10696:SF51">
    <property type="entry name" value="TRIMETHYLLYSINE DIOXYGENASE, MITOCHONDRIAL"/>
    <property type="match status" value="1"/>
</dbReference>
<reference evidence="16 17" key="1">
    <citation type="submission" date="2024-06" db="EMBL/GenBank/DDBJ databases">
        <title>Genomics of switchgrass bacterial isolates.</title>
        <authorList>
            <person name="Shade A."/>
        </authorList>
    </citation>
    <scope>NUCLEOTIDE SEQUENCE [LARGE SCALE GENOMIC DNA]</scope>
    <source>
        <strain evidence="16 17">PvP084</strain>
    </source>
</reference>
<evidence type="ECO:0000256" key="10">
    <source>
        <dbReference type="ARBA" id="ARBA00031778"/>
    </source>
</evidence>
<accession>A0ABV2NT96</accession>
<evidence type="ECO:0000256" key="8">
    <source>
        <dbReference type="ARBA" id="ARBA00023004"/>
    </source>
</evidence>
<dbReference type="SUPFAM" id="SSF51197">
    <property type="entry name" value="Clavaminate synthase-like"/>
    <property type="match status" value="1"/>
</dbReference>
<keyword evidence="5" id="KW-0479">Metal-binding</keyword>